<name>A0AAW5IMX1_9BACT</name>
<dbReference type="PANTHER" id="PTHR23416">
    <property type="entry name" value="SIALIC ACID SYNTHASE-RELATED"/>
    <property type="match status" value="1"/>
</dbReference>
<reference evidence="1" key="1">
    <citation type="submission" date="2022-07" db="EMBL/GenBank/DDBJ databases">
        <title>Prevotella copri.</title>
        <authorList>
            <person name="Yang C."/>
        </authorList>
    </citation>
    <scope>NUCLEOTIDE SEQUENCE</scope>
    <source>
        <strain evidence="1">HF2107</strain>
    </source>
</reference>
<dbReference type="Pfam" id="PF14602">
    <property type="entry name" value="Hexapep_2"/>
    <property type="match status" value="1"/>
</dbReference>
<dbReference type="Gene3D" id="2.160.10.10">
    <property type="entry name" value="Hexapeptide repeat proteins"/>
    <property type="match status" value="1"/>
</dbReference>
<organism evidence="1 2">
    <name type="scientific">Segatella copri</name>
    <dbReference type="NCBI Taxonomy" id="165179"/>
    <lineage>
        <taxon>Bacteria</taxon>
        <taxon>Pseudomonadati</taxon>
        <taxon>Bacteroidota</taxon>
        <taxon>Bacteroidia</taxon>
        <taxon>Bacteroidales</taxon>
        <taxon>Prevotellaceae</taxon>
        <taxon>Segatella</taxon>
    </lineage>
</organism>
<dbReference type="SUPFAM" id="SSF51161">
    <property type="entry name" value="Trimeric LpxA-like enzymes"/>
    <property type="match status" value="1"/>
</dbReference>
<sequence>MTKIKFLFVGGHKLSLIPSYFYDKLLAVFYRGAMKYCGKNVYLRPSSSDFKGLWNMSVGDYTSIPKGSVFYCTEASLTIGKKVIFGPHPTIITGDHRIDVVGKYIMDSNEKLPENDAPVVIEDDVWIGANVTILKGVTIGRGSVVAAGAVVTKSCPPYSIIGGVPAKVLKMRFTPEEIVKHESILSV</sequence>
<dbReference type="AlphaFoldDB" id="A0AAW5IMX1"/>
<dbReference type="Proteomes" id="UP001205531">
    <property type="component" value="Unassembled WGS sequence"/>
</dbReference>
<proteinExistence type="predicted"/>
<dbReference type="RefSeq" id="WP_254988313.1">
    <property type="nucleotide sequence ID" value="NZ_JANDWZ010000009.1"/>
</dbReference>
<protein>
    <submittedName>
        <fullName evidence="1">CatB-related O-acetyltransferase</fullName>
    </submittedName>
</protein>
<dbReference type="CDD" id="cd03349">
    <property type="entry name" value="LbH_XAT"/>
    <property type="match status" value="1"/>
</dbReference>
<comment type="caution">
    <text evidence="1">The sequence shown here is derived from an EMBL/GenBank/DDBJ whole genome shotgun (WGS) entry which is preliminary data.</text>
</comment>
<dbReference type="InterPro" id="IPR001451">
    <property type="entry name" value="Hexapep"/>
</dbReference>
<evidence type="ECO:0000313" key="1">
    <source>
        <dbReference type="EMBL" id="MCP9564151.1"/>
    </source>
</evidence>
<dbReference type="InterPro" id="IPR051159">
    <property type="entry name" value="Hexapeptide_acetyltransf"/>
</dbReference>
<accession>A0AAW5IMX1</accession>
<evidence type="ECO:0000313" key="2">
    <source>
        <dbReference type="Proteomes" id="UP001205531"/>
    </source>
</evidence>
<dbReference type="InterPro" id="IPR011004">
    <property type="entry name" value="Trimer_LpxA-like_sf"/>
</dbReference>
<gene>
    <name evidence="1" type="ORF">NNC64_06150</name>
</gene>
<dbReference type="EMBL" id="JANDWZ010000009">
    <property type="protein sequence ID" value="MCP9564151.1"/>
    <property type="molecule type" value="Genomic_DNA"/>
</dbReference>